<dbReference type="InterPro" id="IPR044725">
    <property type="entry name" value="CBSX3_CBS_dom"/>
</dbReference>
<protein>
    <submittedName>
        <fullName evidence="4">CBS domain-containing protein</fullName>
    </submittedName>
</protein>
<evidence type="ECO:0000313" key="4">
    <source>
        <dbReference type="EMBL" id="SDT87147.1"/>
    </source>
</evidence>
<dbReference type="AlphaFoldDB" id="A0A1H2DWA1"/>
<dbReference type="Proteomes" id="UP000243232">
    <property type="component" value="Chromosome I"/>
</dbReference>
<accession>A0A1H2DWA1</accession>
<dbReference type="InterPro" id="IPR051257">
    <property type="entry name" value="Diverse_CBS-Domain"/>
</dbReference>
<feature type="domain" description="CBS" evidence="3">
    <location>
        <begin position="12"/>
        <end position="69"/>
    </location>
</feature>
<dbReference type="PROSITE" id="PS51371">
    <property type="entry name" value="CBS"/>
    <property type="match status" value="2"/>
</dbReference>
<dbReference type="SUPFAM" id="SSF54631">
    <property type="entry name" value="CBS-domain pair"/>
    <property type="match status" value="1"/>
</dbReference>
<dbReference type="STRING" id="364197.SAMN05216296_0093"/>
<gene>
    <name evidence="4" type="ORF">SAMN05216296_0093</name>
</gene>
<dbReference type="OrthoDB" id="9807125at2"/>
<dbReference type="PANTHER" id="PTHR43080:SF2">
    <property type="entry name" value="CBS DOMAIN-CONTAINING PROTEIN"/>
    <property type="match status" value="1"/>
</dbReference>
<dbReference type="CDD" id="cd04623">
    <property type="entry name" value="CBS_pair_bac_euk"/>
    <property type="match status" value="1"/>
</dbReference>
<evidence type="ECO:0000256" key="1">
    <source>
        <dbReference type="ARBA" id="ARBA00023122"/>
    </source>
</evidence>
<dbReference type="InterPro" id="IPR046342">
    <property type="entry name" value="CBS_dom_sf"/>
</dbReference>
<evidence type="ECO:0000256" key="2">
    <source>
        <dbReference type="PROSITE-ProRule" id="PRU00703"/>
    </source>
</evidence>
<sequence>MKPVGEVLRYKADSALVSVTPMTTVLEAVMLMAEKGIGSLLVMEGEKMVGILSERDYVRRVALFERSALGTTVGEVMTVDVVTVSPTDGTQYCMQLMTDKRLRHLPVVENGELVGLLSIGDLVKHVIQEQESLIKHLESYIRGE</sequence>
<dbReference type="RefSeq" id="WP_090192573.1">
    <property type="nucleotide sequence ID" value="NZ_LT629785.1"/>
</dbReference>
<keyword evidence="5" id="KW-1185">Reference proteome</keyword>
<evidence type="ECO:0000313" key="5">
    <source>
        <dbReference type="Proteomes" id="UP000243232"/>
    </source>
</evidence>
<dbReference type="PANTHER" id="PTHR43080">
    <property type="entry name" value="CBS DOMAIN-CONTAINING PROTEIN CBSX3, MITOCHONDRIAL"/>
    <property type="match status" value="1"/>
</dbReference>
<feature type="domain" description="CBS" evidence="3">
    <location>
        <begin position="77"/>
        <end position="132"/>
    </location>
</feature>
<evidence type="ECO:0000259" key="3">
    <source>
        <dbReference type="PROSITE" id="PS51371"/>
    </source>
</evidence>
<organism evidence="4 5">
    <name type="scientific">Pseudomonas pohangensis</name>
    <dbReference type="NCBI Taxonomy" id="364197"/>
    <lineage>
        <taxon>Bacteria</taxon>
        <taxon>Pseudomonadati</taxon>
        <taxon>Pseudomonadota</taxon>
        <taxon>Gammaproteobacteria</taxon>
        <taxon>Pseudomonadales</taxon>
        <taxon>Pseudomonadaceae</taxon>
        <taxon>Pseudomonas</taxon>
    </lineage>
</organism>
<keyword evidence="1 2" id="KW-0129">CBS domain</keyword>
<name>A0A1H2DWA1_9PSED</name>
<dbReference type="Pfam" id="PF00571">
    <property type="entry name" value="CBS"/>
    <property type="match status" value="2"/>
</dbReference>
<dbReference type="InterPro" id="IPR000644">
    <property type="entry name" value="CBS_dom"/>
</dbReference>
<proteinExistence type="predicted"/>
<reference evidence="5" key="1">
    <citation type="submission" date="2016-10" db="EMBL/GenBank/DDBJ databases">
        <authorList>
            <person name="Varghese N."/>
            <person name="Submissions S."/>
        </authorList>
    </citation>
    <scope>NUCLEOTIDE SEQUENCE [LARGE SCALE GENOMIC DNA]</scope>
    <source>
        <strain evidence="5">DSM 17875</strain>
    </source>
</reference>
<dbReference type="SMART" id="SM00116">
    <property type="entry name" value="CBS"/>
    <property type="match status" value="2"/>
</dbReference>
<dbReference type="Gene3D" id="3.10.580.10">
    <property type="entry name" value="CBS-domain"/>
    <property type="match status" value="1"/>
</dbReference>
<dbReference type="EMBL" id="LT629785">
    <property type="protein sequence ID" value="SDT87147.1"/>
    <property type="molecule type" value="Genomic_DNA"/>
</dbReference>